<comment type="function">
    <text evidence="6">Inhibits the activity of dimeric NF-kappa-B/REL complexes by trapping REL (RELA/p65 and NFKB1/p50) dimers in the cytoplasm by masking their nuclear localization signals. On cellular stimulation by immune and pro-inflammatory responses, becomes phosphorylated promoting ubiquitination and degradation, enabling the dimeric RELA to translocate to the nucleus and activate transcription.</text>
</comment>
<evidence type="ECO:0000256" key="6">
    <source>
        <dbReference type="ARBA" id="ARBA00045368"/>
    </source>
</evidence>
<dbReference type="PANTHER" id="PTHR46680:SF1">
    <property type="entry name" value="NF-KAPPA-B INHIBITOR ALPHA"/>
    <property type="match status" value="1"/>
</dbReference>
<feature type="repeat" description="ANK" evidence="7">
    <location>
        <begin position="220"/>
        <end position="252"/>
    </location>
</feature>
<keyword evidence="1" id="KW-0677">Repeat</keyword>
<dbReference type="Pfam" id="PF12796">
    <property type="entry name" value="Ank_2"/>
    <property type="match status" value="1"/>
</dbReference>
<evidence type="ECO:0000256" key="4">
    <source>
        <dbReference type="ARBA" id="ARBA00041123"/>
    </source>
</evidence>
<dbReference type="SMART" id="SM00248">
    <property type="entry name" value="ANK"/>
    <property type="match status" value="5"/>
</dbReference>
<proteinExistence type="inferred from homology"/>
<keyword evidence="10" id="KW-1185">Reference proteome</keyword>
<dbReference type="InterPro" id="IPR002110">
    <property type="entry name" value="Ankyrin_rpt"/>
</dbReference>
<dbReference type="PROSITE" id="PS50088">
    <property type="entry name" value="ANK_REPEAT"/>
    <property type="match status" value="3"/>
</dbReference>
<dbReference type="PRINTS" id="PR01415">
    <property type="entry name" value="ANKYRIN"/>
</dbReference>
<dbReference type="InterPro" id="IPR036770">
    <property type="entry name" value="Ankyrin_rpt-contain_sf"/>
</dbReference>
<evidence type="ECO:0000313" key="9">
    <source>
        <dbReference type="EMBL" id="KAG7316259.1"/>
    </source>
</evidence>
<dbReference type="GO" id="GO:0051059">
    <property type="term" value="F:NF-kappaB binding"/>
    <property type="evidence" value="ECO:0007669"/>
    <property type="project" value="TreeGrafter"/>
</dbReference>
<evidence type="ECO:0000313" key="10">
    <source>
        <dbReference type="Proteomes" id="UP000824219"/>
    </source>
</evidence>
<evidence type="ECO:0000256" key="2">
    <source>
        <dbReference type="ARBA" id="ARBA00023043"/>
    </source>
</evidence>
<evidence type="ECO:0000256" key="1">
    <source>
        <dbReference type="ARBA" id="ARBA00022737"/>
    </source>
</evidence>
<dbReference type="SUPFAM" id="SSF48403">
    <property type="entry name" value="Ankyrin repeat"/>
    <property type="match status" value="1"/>
</dbReference>
<accession>A0A9D3N7N5</accession>
<dbReference type="AlphaFoldDB" id="A0A9D3N7N5"/>
<comment type="caution">
    <text evidence="9">The sequence shown here is derived from an EMBL/GenBank/DDBJ whole genome shotgun (WGS) entry which is preliminary data.</text>
</comment>
<feature type="compositionally biased region" description="Acidic residues" evidence="8">
    <location>
        <begin position="286"/>
        <end position="302"/>
    </location>
</feature>
<comment type="similarity">
    <text evidence="3">Belongs to the NF-kappa-B inhibitor family.</text>
</comment>
<dbReference type="Proteomes" id="UP000824219">
    <property type="component" value="Linkage Group LG25"/>
</dbReference>
<reference evidence="9 10" key="1">
    <citation type="submission" date="2021-06" db="EMBL/GenBank/DDBJ databases">
        <title>Chromosome-level genome assembly of the red-tail catfish (Hemibagrus wyckioides).</title>
        <authorList>
            <person name="Shao F."/>
        </authorList>
    </citation>
    <scope>NUCLEOTIDE SEQUENCE [LARGE SCALE GENOMIC DNA]</scope>
    <source>
        <strain evidence="9">EC202008001</strain>
        <tissue evidence="9">Blood</tissue>
    </source>
</reference>
<keyword evidence="2 7" id="KW-0040">ANK repeat</keyword>
<dbReference type="Gene3D" id="1.25.40.20">
    <property type="entry name" value="Ankyrin repeat-containing domain"/>
    <property type="match status" value="1"/>
</dbReference>
<feature type="repeat" description="ANK" evidence="7">
    <location>
        <begin position="115"/>
        <end position="147"/>
    </location>
</feature>
<gene>
    <name evidence="9" type="ORF">KOW79_019800</name>
</gene>
<evidence type="ECO:0000256" key="7">
    <source>
        <dbReference type="PROSITE-ProRule" id="PRU00023"/>
    </source>
</evidence>
<dbReference type="GO" id="GO:0034142">
    <property type="term" value="P:toll-like receptor 4 signaling pathway"/>
    <property type="evidence" value="ECO:0007669"/>
    <property type="project" value="TreeGrafter"/>
</dbReference>
<organism evidence="9 10">
    <name type="scientific">Hemibagrus wyckioides</name>
    <dbReference type="NCBI Taxonomy" id="337641"/>
    <lineage>
        <taxon>Eukaryota</taxon>
        <taxon>Metazoa</taxon>
        <taxon>Chordata</taxon>
        <taxon>Craniata</taxon>
        <taxon>Vertebrata</taxon>
        <taxon>Euteleostomi</taxon>
        <taxon>Actinopterygii</taxon>
        <taxon>Neopterygii</taxon>
        <taxon>Teleostei</taxon>
        <taxon>Ostariophysi</taxon>
        <taxon>Siluriformes</taxon>
        <taxon>Bagridae</taxon>
        <taxon>Hemibagrus</taxon>
    </lineage>
</organism>
<dbReference type="InterPro" id="IPR051070">
    <property type="entry name" value="NF-kappa-B_inhibitor"/>
</dbReference>
<dbReference type="Pfam" id="PF00023">
    <property type="entry name" value="Ank"/>
    <property type="match status" value="1"/>
</dbReference>
<sequence length="311" mass="35069">MDIHTAPTRNNQVDYLDEMDQKNAKHVDDRLDSGMESLKEDEYQKLVQEMSSLRCKDPITVPEDNVYIHQTWKHEVTEDGDTYLHLAVIHEAEHEALEIIKHCVNDPFLNIQNHQRQTALHLAVIMEQPHILEMLLKAGCDPRLVDQSGNTALHIACRRGSLSCFAVLTQVNTHHLRSILSFPNYSGHTCLHIASICGFLSLVENLVQLGADINAKEQCSGRTSLHLAVDLQNLALVQQLIALGADVNSMTYGGHVPYHLTFGRQNGEIRNQLFMRTASSLREFPESESESDEELMSDDDCGYDDIQFVGK</sequence>
<protein>
    <recommendedName>
        <fullName evidence="4">NF-kappa-B inhibitor alpha</fullName>
    </recommendedName>
    <alternativeName>
        <fullName evidence="5">I-kappa-B-alpha</fullName>
    </alternativeName>
</protein>
<feature type="repeat" description="ANK" evidence="7">
    <location>
        <begin position="186"/>
        <end position="218"/>
    </location>
</feature>
<evidence type="ECO:0000256" key="8">
    <source>
        <dbReference type="SAM" id="MobiDB-lite"/>
    </source>
</evidence>
<dbReference type="OrthoDB" id="20727at2759"/>
<dbReference type="EMBL" id="JAHKSW010000025">
    <property type="protein sequence ID" value="KAG7316259.1"/>
    <property type="molecule type" value="Genomic_DNA"/>
</dbReference>
<dbReference type="PROSITE" id="PS50297">
    <property type="entry name" value="ANK_REP_REGION"/>
    <property type="match status" value="3"/>
</dbReference>
<dbReference type="PANTHER" id="PTHR46680">
    <property type="entry name" value="NF-KAPPA-B INHIBITOR ALPHA"/>
    <property type="match status" value="1"/>
</dbReference>
<evidence type="ECO:0000256" key="5">
    <source>
        <dbReference type="ARBA" id="ARBA00041987"/>
    </source>
</evidence>
<evidence type="ECO:0000256" key="3">
    <source>
        <dbReference type="ARBA" id="ARBA00038439"/>
    </source>
</evidence>
<dbReference type="GO" id="GO:0005829">
    <property type="term" value="C:cytosol"/>
    <property type="evidence" value="ECO:0007669"/>
    <property type="project" value="TreeGrafter"/>
</dbReference>
<dbReference type="GO" id="GO:0071356">
    <property type="term" value="P:cellular response to tumor necrosis factor"/>
    <property type="evidence" value="ECO:0007669"/>
    <property type="project" value="TreeGrafter"/>
</dbReference>
<name>A0A9D3N7N5_9TELE</name>
<feature type="region of interest" description="Disordered" evidence="8">
    <location>
        <begin position="283"/>
        <end position="302"/>
    </location>
</feature>